<organism evidence="3 4">
    <name type="scientific">Carnobacterium maltaromaticum</name>
    <name type="common">Carnobacterium piscicola</name>
    <dbReference type="NCBI Taxonomy" id="2751"/>
    <lineage>
        <taxon>Bacteria</taxon>
        <taxon>Bacillati</taxon>
        <taxon>Bacillota</taxon>
        <taxon>Bacilli</taxon>
        <taxon>Lactobacillales</taxon>
        <taxon>Carnobacteriaceae</taxon>
        <taxon>Carnobacterium</taxon>
    </lineage>
</organism>
<feature type="compositionally biased region" description="Basic and acidic residues" evidence="1">
    <location>
        <begin position="111"/>
        <end position="141"/>
    </location>
</feature>
<sequence>MKNKKYILLALLILTCVGLFINYKIKENEKIEIEYLDSLADKQEPYIKKYLTYYFNGIETVTLTTKERIPTGTVGVHGYINNDPSLGFTATFDSDKPGSNMGLLPTFDITPMRKPESETPAKNMEEILKEERKKKRAEEKTSSTQNWFNI</sequence>
<comment type="caution">
    <text evidence="3">The sequence shown here is derived from an EMBL/GenBank/DDBJ whole genome shotgun (WGS) entry which is preliminary data.</text>
</comment>
<evidence type="ECO:0000256" key="2">
    <source>
        <dbReference type="SAM" id="Phobius"/>
    </source>
</evidence>
<feature type="transmembrane region" description="Helical" evidence="2">
    <location>
        <begin position="6"/>
        <end position="23"/>
    </location>
</feature>
<evidence type="ECO:0000256" key="1">
    <source>
        <dbReference type="SAM" id="MobiDB-lite"/>
    </source>
</evidence>
<dbReference type="AlphaFoldDB" id="A0AAW9KC59"/>
<reference evidence="3" key="1">
    <citation type="submission" date="2023-08" db="EMBL/GenBank/DDBJ databases">
        <title>Genomic characterization of piscicolin 126 produced by Carnobacterium maltaromaticum CM22 strain isolated from salmon (Salmo salar).</title>
        <authorList>
            <person name="Gonzalez-Gragera E."/>
            <person name="Garcia-Lopez J.D."/>
            <person name="Teso-Perez C."/>
            <person name="Gimenez-Hernandez I."/>
            <person name="Peralta-Sanchez J.M."/>
            <person name="Valdivia E."/>
            <person name="Montalban-Lopez M."/>
            <person name="Martin-Platero A.M."/>
            <person name="Banos A."/>
            <person name="Martinez-Bueno M."/>
        </authorList>
    </citation>
    <scope>NUCLEOTIDE SEQUENCE</scope>
    <source>
        <strain evidence="3">CM22</strain>
    </source>
</reference>
<dbReference type="InterPro" id="IPR009881">
    <property type="entry name" value="DUF1433"/>
</dbReference>
<evidence type="ECO:0000313" key="4">
    <source>
        <dbReference type="Proteomes" id="UP001290462"/>
    </source>
</evidence>
<name>A0AAW9KC59_CARML</name>
<accession>A0AAW9KC59</accession>
<keyword evidence="2" id="KW-1133">Transmembrane helix</keyword>
<proteinExistence type="predicted"/>
<protein>
    <submittedName>
        <fullName evidence="3">DUF1433 domain-containing protein</fullName>
    </submittedName>
</protein>
<dbReference type="EMBL" id="JAVBVO010000004">
    <property type="protein sequence ID" value="MDZ5759733.1"/>
    <property type="molecule type" value="Genomic_DNA"/>
</dbReference>
<dbReference type="Pfam" id="PF07252">
    <property type="entry name" value="DUF1433"/>
    <property type="match status" value="1"/>
</dbReference>
<keyword evidence="2" id="KW-0812">Transmembrane</keyword>
<feature type="region of interest" description="Disordered" evidence="1">
    <location>
        <begin position="104"/>
        <end position="150"/>
    </location>
</feature>
<gene>
    <name evidence="3" type="ORF">RAK27_13810</name>
</gene>
<evidence type="ECO:0000313" key="3">
    <source>
        <dbReference type="EMBL" id="MDZ5759733.1"/>
    </source>
</evidence>
<keyword evidence="2" id="KW-0472">Membrane</keyword>
<dbReference type="Gene3D" id="3.10.450.130">
    <property type="entry name" value="folded 79 residue fragment of lin0334 like domains"/>
    <property type="match status" value="1"/>
</dbReference>
<dbReference type="RefSeq" id="WP_322809397.1">
    <property type="nucleotide sequence ID" value="NZ_JAVBVO010000004.1"/>
</dbReference>
<dbReference type="Proteomes" id="UP001290462">
    <property type="component" value="Unassembled WGS sequence"/>
</dbReference>